<proteinExistence type="inferred from homology"/>
<dbReference type="RefSeq" id="WP_084726389.1">
    <property type="nucleotide sequence ID" value="NZ_FQXV01000006.1"/>
</dbReference>
<keyword evidence="2 7" id="KW-0813">Transport</keyword>
<evidence type="ECO:0000313" key="9">
    <source>
        <dbReference type="EMBL" id="SHI02840.1"/>
    </source>
</evidence>
<keyword evidence="10" id="KW-1185">Reference proteome</keyword>
<dbReference type="GO" id="GO:0005886">
    <property type="term" value="C:plasma membrane"/>
    <property type="evidence" value="ECO:0007669"/>
    <property type="project" value="UniProtKB-SubCell"/>
</dbReference>
<dbReference type="AlphaFoldDB" id="A0A1M5XSQ4"/>
<sequence length="308" mass="33112">MDGTKIVREQIPDDEFEVLEEEQLSGVNELKRFVRAFFRRKIVVVGFILVVVVLLTAALADVIAPYDPYEQDLYQVLAAPGPSHPLGTDALGRDLLSRIIHGSRIALAVGVCTVLVSASIGTVIGLIAGFSDSRLNSLIMRITDILISVPSLVLQLLIASALNSGVTGVVIAIGLTLFPAYIRLINGQVLSVKQNDYISASRSMGAKKSRIIVRHVVRNVVSPLIVMMTIMMGMSIMAEAGLSFLGLGILPPAAAWGSMCRDGYQYLMTRPLLSIAPGLAIMILVFAFNMVGDGLRDALDPKLRGALK</sequence>
<feature type="transmembrane region" description="Helical" evidence="7">
    <location>
        <begin position="42"/>
        <end position="64"/>
    </location>
</feature>
<dbReference type="InterPro" id="IPR000515">
    <property type="entry name" value="MetI-like"/>
</dbReference>
<keyword evidence="6 7" id="KW-0472">Membrane</keyword>
<evidence type="ECO:0000259" key="8">
    <source>
        <dbReference type="PROSITE" id="PS50928"/>
    </source>
</evidence>
<feature type="transmembrane region" description="Helical" evidence="7">
    <location>
        <begin position="168"/>
        <end position="185"/>
    </location>
</feature>
<reference evidence="9 10" key="1">
    <citation type="submission" date="2016-11" db="EMBL/GenBank/DDBJ databases">
        <authorList>
            <person name="Jaros S."/>
            <person name="Januszkiewicz K."/>
            <person name="Wedrychowicz H."/>
        </authorList>
    </citation>
    <scope>NUCLEOTIDE SEQUENCE [LARGE SCALE GENOMIC DNA]</scope>
    <source>
        <strain evidence="9 10">DSM 10068</strain>
    </source>
</reference>
<comment type="subcellular location">
    <subcellularLocation>
        <location evidence="1 7">Cell membrane</location>
        <topology evidence="1 7">Multi-pass membrane protein</topology>
    </subcellularLocation>
</comment>
<dbReference type="SUPFAM" id="SSF161098">
    <property type="entry name" value="MetI-like"/>
    <property type="match status" value="1"/>
</dbReference>
<dbReference type="OrthoDB" id="9797852at2"/>
<dbReference type="EMBL" id="FQXV01000006">
    <property type="protein sequence ID" value="SHI02840.1"/>
    <property type="molecule type" value="Genomic_DNA"/>
</dbReference>
<feature type="transmembrane region" description="Helical" evidence="7">
    <location>
        <begin position="272"/>
        <end position="291"/>
    </location>
</feature>
<feature type="domain" description="ABC transmembrane type-1" evidence="8">
    <location>
        <begin position="103"/>
        <end position="292"/>
    </location>
</feature>
<dbReference type="InterPro" id="IPR035906">
    <property type="entry name" value="MetI-like_sf"/>
</dbReference>
<keyword evidence="5 7" id="KW-1133">Transmembrane helix</keyword>
<dbReference type="InterPro" id="IPR025966">
    <property type="entry name" value="OppC_N"/>
</dbReference>
<dbReference type="CDD" id="cd06261">
    <property type="entry name" value="TM_PBP2"/>
    <property type="match status" value="1"/>
</dbReference>
<accession>A0A1M5XSQ4</accession>
<organism evidence="9 10">
    <name type="scientific">Sporobacter termitidis DSM 10068</name>
    <dbReference type="NCBI Taxonomy" id="1123282"/>
    <lineage>
        <taxon>Bacteria</taxon>
        <taxon>Bacillati</taxon>
        <taxon>Bacillota</taxon>
        <taxon>Clostridia</taxon>
        <taxon>Eubacteriales</taxon>
        <taxon>Oscillospiraceae</taxon>
        <taxon>Sporobacter</taxon>
    </lineage>
</organism>
<evidence type="ECO:0000256" key="7">
    <source>
        <dbReference type="RuleBase" id="RU363032"/>
    </source>
</evidence>
<dbReference type="STRING" id="1123282.SAMN02745823_02009"/>
<evidence type="ECO:0000256" key="5">
    <source>
        <dbReference type="ARBA" id="ARBA00022989"/>
    </source>
</evidence>
<dbReference type="Pfam" id="PF12911">
    <property type="entry name" value="OppC_N"/>
    <property type="match status" value="1"/>
</dbReference>
<evidence type="ECO:0000313" key="10">
    <source>
        <dbReference type="Proteomes" id="UP000183995"/>
    </source>
</evidence>
<evidence type="ECO:0000256" key="4">
    <source>
        <dbReference type="ARBA" id="ARBA00022692"/>
    </source>
</evidence>
<feature type="transmembrane region" description="Helical" evidence="7">
    <location>
        <begin position="142"/>
        <end position="162"/>
    </location>
</feature>
<evidence type="ECO:0000256" key="3">
    <source>
        <dbReference type="ARBA" id="ARBA00022475"/>
    </source>
</evidence>
<name>A0A1M5XSQ4_9FIRM</name>
<dbReference type="Proteomes" id="UP000183995">
    <property type="component" value="Unassembled WGS sequence"/>
</dbReference>
<evidence type="ECO:0000256" key="2">
    <source>
        <dbReference type="ARBA" id="ARBA00022448"/>
    </source>
</evidence>
<protein>
    <submittedName>
        <fullName evidence="9">Peptide/nickel transport system permease protein</fullName>
    </submittedName>
</protein>
<dbReference type="PANTHER" id="PTHR43386">
    <property type="entry name" value="OLIGOPEPTIDE TRANSPORT SYSTEM PERMEASE PROTEIN APPC"/>
    <property type="match status" value="1"/>
</dbReference>
<dbReference type="GO" id="GO:0055085">
    <property type="term" value="P:transmembrane transport"/>
    <property type="evidence" value="ECO:0007669"/>
    <property type="project" value="InterPro"/>
</dbReference>
<dbReference type="Gene3D" id="1.10.3720.10">
    <property type="entry name" value="MetI-like"/>
    <property type="match status" value="1"/>
</dbReference>
<keyword evidence="3" id="KW-1003">Cell membrane</keyword>
<feature type="transmembrane region" description="Helical" evidence="7">
    <location>
        <begin position="216"/>
        <end position="236"/>
    </location>
</feature>
<evidence type="ECO:0000256" key="1">
    <source>
        <dbReference type="ARBA" id="ARBA00004651"/>
    </source>
</evidence>
<evidence type="ECO:0000256" key="6">
    <source>
        <dbReference type="ARBA" id="ARBA00023136"/>
    </source>
</evidence>
<dbReference type="InterPro" id="IPR050366">
    <property type="entry name" value="BP-dependent_transpt_permease"/>
</dbReference>
<dbReference type="Pfam" id="PF00528">
    <property type="entry name" value="BPD_transp_1"/>
    <property type="match status" value="1"/>
</dbReference>
<keyword evidence="4 7" id="KW-0812">Transmembrane</keyword>
<dbReference type="PANTHER" id="PTHR43386:SF25">
    <property type="entry name" value="PEPTIDE ABC TRANSPORTER PERMEASE PROTEIN"/>
    <property type="match status" value="1"/>
</dbReference>
<dbReference type="PROSITE" id="PS50928">
    <property type="entry name" value="ABC_TM1"/>
    <property type="match status" value="1"/>
</dbReference>
<feature type="transmembrane region" description="Helical" evidence="7">
    <location>
        <begin position="105"/>
        <end position="130"/>
    </location>
</feature>
<gene>
    <name evidence="9" type="ORF">SAMN02745823_02009</name>
</gene>
<comment type="similarity">
    <text evidence="7">Belongs to the binding-protein-dependent transport system permease family.</text>
</comment>